<dbReference type="SUPFAM" id="SSF53146">
    <property type="entry name" value="Nitrogenase accessory factor-like"/>
    <property type="match status" value="1"/>
</dbReference>
<organism evidence="3 4">
    <name type="scientific">Maribacter polysiphoniae</name>
    <dbReference type="NCBI Taxonomy" id="429344"/>
    <lineage>
        <taxon>Bacteria</taxon>
        <taxon>Pseudomonadati</taxon>
        <taxon>Bacteroidota</taxon>
        <taxon>Flavobacteriia</taxon>
        <taxon>Flavobacteriales</taxon>
        <taxon>Flavobacteriaceae</taxon>
        <taxon>Maribacter</taxon>
    </lineage>
</organism>
<dbReference type="RefSeq" id="WP_109649815.1">
    <property type="nucleotide sequence ID" value="NZ_CAJQNU010000015.1"/>
</dbReference>
<evidence type="ECO:0000313" key="3">
    <source>
        <dbReference type="EMBL" id="PWK24061.1"/>
    </source>
</evidence>
<dbReference type="PANTHER" id="PTHR42983">
    <property type="entry name" value="DINITROGENASE IRON-MOLYBDENUM COFACTOR PROTEIN-RELATED"/>
    <property type="match status" value="1"/>
</dbReference>
<name>A0A316E114_9FLAO</name>
<accession>A0A316E114</accession>
<dbReference type="InterPro" id="IPR036105">
    <property type="entry name" value="DiNase_FeMo-co_biosyn_sf"/>
</dbReference>
<dbReference type="Pfam" id="PF02579">
    <property type="entry name" value="Nitro_FeMo-Co"/>
    <property type="match status" value="1"/>
</dbReference>
<dbReference type="EMBL" id="QGGQ01000003">
    <property type="protein sequence ID" value="PWK24061.1"/>
    <property type="molecule type" value="Genomic_DNA"/>
</dbReference>
<keyword evidence="5" id="KW-1185">Reference proteome</keyword>
<reference evidence="3 4" key="1">
    <citation type="submission" date="2018-05" db="EMBL/GenBank/DDBJ databases">
        <title>Genomic Encyclopedia of Archaeal and Bacterial Type Strains, Phase II (KMG-II): from individual species to whole genera.</title>
        <authorList>
            <person name="Goeker M."/>
        </authorList>
    </citation>
    <scope>NUCLEOTIDE SEQUENCE [LARGE SCALE GENOMIC DNA]</scope>
    <source>
        <strain evidence="3 4">DSM 23514</strain>
    </source>
</reference>
<protein>
    <submittedName>
        <fullName evidence="2">ATPase</fullName>
    </submittedName>
    <submittedName>
        <fullName evidence="3">Putative Fe-Mo cluster-binding NifX family protein</fullName>
    </submittedName>
</protein>
<reference evidence="2 5" key="2">
    <citation type="submission" date="2020-07" db="EMBL/GenBank/DDBJ databases">
        <title>The draft genome sequence of Maribacter polysiphoniae KCTC 22021.</title>
        <authorList>
            <person name="Mu L."/>
        </authorList>
    </citation>
    <scope>NUCLEOTIDE SEQUENCE [LARGE SCALE GENOMIC DNA]</scope>
    <source>
        <strain evidence="2 5">KCTC 22021</strain>
    </source>
</reference>
<dbReference type="PANTHER" id="PTHR42983:SF1">
    <property type="entry name" value="IRON-MOLYBDENUM PROTEIN"/>
    <property type="match status" value="1"/>
</dbReference>
<dbReference type="Proteomes" id="UP000245667">
    <property type="component" value="Unassembled WGS sequence"/>
</dbReference>
<sequence>MKKIAIPVDGEGMLDAHFGHCKFFMVFTEENGQIIAQDRIIPPPHEPGVLPKWLSEKGVTDIITGGMGKMALDLFNQRGVNTFVGAPQKSSFDLVQGFMGNTLSLTANYCNHEHEEGCSGH</sequence>
<dbReference type="Proteomes" id="UP000651837">
    <property type="component" value="Unassembled WGS sequence"/>
</dbReference>
<evidence type="ECO:0000313" key="2">
    <source>
        <dbReference type="EMBL" id="MBD1260805.1"/>
    </source>
</evidence>
<evidence type="ECO:0000313" key="4">
    <source>
        <dbReference type="Proteomes" id="UP000245667"/>
    </source>
</evidence>
<gene>
    <name evidence="2" type="ORF">HZY62_09425</name>
    <name evidence="3" type="ORF">LX92_01647</name>
</gene>
<dbReference type="EMBL" id="JACWLN010000003">
    <property type="protein sequence ID" value="MBD1260805.1"/>
    <property type="molecule type" value="Genomic_DNA"/>
</dbReference>
<comment type="caution">
    <text evidence="3">The sequence shown here is derived from an EMBL/GenBank/DDBJ whole genome shotgun (WGS) entry which is preliminary data.</text>
</comment>
<proteinExistence type="predicted"/>
<dbReference type="AlphaFoldDB" id="A0A316E114"/>
<dbReference type="OrthoDB" id="280278at2"/>
<evidence type="ECO:0000313" key="5">
    <source>
        <dbReference type="Proteomes" id="UP000651837"/>
    </source>
</evidence>
<dbReference type="Gene3D" id="3.30.420.130">
    <property type="entry name" value="Dinitrogenase iron-molybdenum cofactor biosynthesis domain"/>
    <property type="match status" value="1"/>
</dbReference>
<feature type="domain" description="Dinitrogenase iron-molybdenum cofactor biosynthesis" evidence="1">
    <location>
        <begin position="11"/>
        <end position="88"/>
    </location>
</feature>
<dbReference type="InterPro" id="IPR003731">
    <property type="entry name" value="Di-Nase_FeMo-co_biosynth"/>
</dbReference>
<evidence type="ECO:0000259" key="1">
    <source>
        <dbReference type="Pfam" id="PF02579"/>
    </source>
</evidence>